<accession>A0A2U1TU37</accession>
<dbReference type="EMBL" id="QDKH01000021">
    <property type="protein sequence ID" value="PWC12910.1"/>
    <property type="molecule type" value="Genomic_DNA"/>
</dbReference>
<comment type="caution">
    <text evidence="1">The sequence shown here is derived from an EMBL/GenBank/DDBJ whole genome shotgun (WGS) entry which is preliminary data.</text>
</comment>
<dbReference type="AlphaFoldDB" id="A0A2U1TU37"/>
<organism evidence="1 2">
    <name type="scientific">Brenneria corticis</name>
    <dbReference type="NCBI Taxonomy" id="2173106"/>
    <lineage>
        <taxon>Bacteria</taxon>
        <taxon>Pseudomonadati</taxon>
        <taxon>Pseudomonadota</taxon>
        <taxon>Gammaproteobacteria</taxon>
        <taxon>Enterobacterales</taxon>
        <taxon>Pectobacteriaceae</taxon>
        <taxon>Brenneria</taxon>
    </lineage>
</organism>
<proteinExistence type="predicted"/>
<gene>
    <name evidence="1" type="ORF">DDT56_16650</name>
</gene>
<keyword evidence="2" id="KW-1185">Reference proteome</keyword>
<evidence type="ECO:0000313" key="2">
    <source>
        <dbReference type="Proteomes" id="UP000296159"/>
    </source>
</evidence>
<reference evidence="1 2" key="1">
    <citation type="submission" date="2018-04" db="EMBL/GenBank/DDBJ databases">
        <title>Brenneria corticis sp.nov.</title>
        <authorList>
            <person name="Li Y."/>
        </authorList>
    </citation>
    <scope>NUCLEOTIDE SEQUENCE [LARGE SCALE GENOMIC DNA]</scope>
    <source>
        <strain evidence="1 2">CFCC 11842</strain>
    </source>
</reference>
<name>A0A2U1TU37_9GAMM</name>
<evidence type="ECO:0000313" key="1">
    <source>
        <dbReference type="EMBL" id="PWC12910.1"/>
    </source>
</evidence>
<dbReference type="Proteomes" id="UP000296159">
    <property type="component" value="Unassembled WGS sequence"/>
</dbReference>
<sequence>MYFYYVFARYILKKLKSFHWFFHYRFSRSFEIHEKVIGAYIEKYHRNASES</sequence>
<protein>
    <submittedName>
        <fullName evidence="1">Uncharacterized protein</fullName>
    </submittedName>
</protein>